<keyword evidence="3" id="KW-0862">Zinc</keyword>
<dbReference type="Gene3D" id="2.20.25.240">
    <property type="match status" value="2"/>
</dbReference>
<dbReference type="GO" id="GO:0000978">
    <property type="term" value="F:RNA polymerase II cis-regulatory region sequence-specific DNA binding"/>
    <property type="evidence" value="ECO:0007669"/>
    <property type="project" value="TreeGrafter"/>
</dbReference>
<evidence type="ECO:0000256" key="3">
    <source>
        <dbReference type="ARBA" id="ARBA00022833"/>
    </source>
</evidence>
<dbReference type="GO" id="GO:0008270">
    <property type="term" value="F:zinc ion binding"/>
    <property type="evidence" value="ECO:0007669"/>
    <property type="project" value="UniProtKB-KW"/>
</dbReference>
<dbReference type="PANTHER" id="PTHR46105:SF30">
    <property type="entry name" value="ZINC FINGER AND BTB DOMAIN CONTAINING 49"/>
    <property type="match status" value="1"/>
</dbReference>
<keyword evidence="7" id="KW-1185">Reference proteome</keyword>
<reference evidence="6" key="1">
    <citation type="submission" date="2020-11" db="EMBL/GenBank/DDBJ databases">
        <authorList>
            <person name="Tran Van P."/>
        </authorList>
    </citation>
    <scope>NUCLEOTIDE SEQUENCE</scope>
</reference>
<dbReference type="SMART" id="SM00225">
    <property type="entry name" value="BTB"/>
    <property type="match status" value="2"/>
</dbReference>
<dbReference type="Proteomes" id="UP000678499">
    <property type="component" value="Unassembled WGS sequence"/>
</dbReference>
<sequence length="927" mass="104143">MFTREFRHSGHAEALGKDLWGLRSLNVATDSRLMSGTECFSVHSCVLACNSPYLEHFFQTQTSTNPVFVLPKAEPKSVMHLLEFMYTGETQVEVDQLTEFGELANLLDVRVLKELWPLETIEVKKEISDAEEINLPVSPPPKNRARGGPKSKRKSVDFDLELDSSMEFEELPAVVAPPDDMISVKSETAATTEVPKVERFTVEVPPQFDVMEIMKTQKGNDKLAYKGYVYSKDRKYVDRVSWRCEQRYCKGRATTPLDFEEYEGRDVVTITQLHSHPASAVRVEVLRARTKALNAATGNQAPEEIVANAVAGLSEEAMNEIGSGKGFIQAIKRKRRLMHGSTYEAPSPAGQIVQDCYGNEFFQQIGRGVIRCIVSSEHSRSRPIFLQYLLEAVWKEGICQDPNAQRLNIVFTNASVVFNSIDTLWFELFPGRSHLGHGTLGSPRETAGREREVLNSTGTANESVMKNIHGIINSWDYCVVLICVLTAFHLERFYFAMLLTELISVDSKRHAEALGKDLWGLRNLNVATDSRLMSGTECFPVHSCVLACNSPYLEHFFQTQTSTNPVFVLPKAEPKSVMHLLEFMYTGETQVEVDQLIEFGELANLLDVRVLKELWPLETIEVKREMSDAEEITMPASPPPKIPARGMLRRKRKLVNFVPEEDSGMECVLRENANEVSEINPSSSTADHEMLKIDCLPEAVDVVKSEADVTESAHQNKPAVNVPPKFAVMEIMKSQMGKDKMAYKGYVYCRDKKKSNWITWRCEQQTCKGRATTPLALDEYEGRDVVTVNQLHSHPASAVRVEILRARTKALIAATTGNQAPEEIVANAVVGLSEEALSEIDSGKSFIYTIKRKRRQQRGPICRAPSPAGQIVHDCYGNEFLQVVGYVGETKPGMDVKQSEDKFMFAQEEAILTMESFEVSAEERRRK</sequence>
<dbReference type="PROSITE" id="PS50097">
    <property type="entry name" value="BTB"/>
    <property type="match status" value="2"/>
</dbReference>
<evidence type="ECO:0000256" key="4">
    <source>
        <dbReference type="SAM" id="MobiDB-lite"/>
    </source>
</evidence>
<accession>A0A7R9BCA9</accession>
<dbReference type="OrthoDB" id="6482909at2759"/>
<feature type="domain" description="BTB" evidence="5">
    <location>
        <begin position="29"/>
        <end position="94"/>
    </location>
</feature>
<evidence type="ECO:0000313" key="6">
    <source>
        <dbReference type="EMBL" id="CAD7272442.1"/>
    </source>
</evidence>
<gene>
    <name evidence="6" type="ORF">NMOB1V02_LOCUS372</name>
</gene>
<feature type="region of interest" description="Disordered" evidence="4">
    <location>
        <begin position="133"/>
        <end position="154"/>
    </location>
</feature>
<keyword evidence="2" id="KW-0863">Zinc-finger</keyword>
<dbReference type="AlphaFoldDB" id="A0A7R9BCA9"/>
<evidence type="ECO:0000313" key="7">
    <source>
        <dbReference type="Proteomes" id="UP000678499"/>
    </source>
</evidence>
<dbReference type="CDD" id="cd18186">
    <property type="entry name" value="BTB_POZ_ZBTB_KLHL-like"/>
    <property type="match status" value="2"/>
</dbReference>
<dbReference type="Pfam" id="PF00651">
    <property type="entry name" value="BTB"/>
    <property type="match status" value="2"/>
</dbReference>
<proteinExistence type="predicted"/>
<keyword evidence="1" id="KW-0479">Metal-binding</keyword>
<evidence type="ECO:0000256" key="1">
    <source>
        <dbReference type="ARBA" id="ARBA00022723"/>
    </source>
</evidence>
<dbReference type="PANTHER" id="PTHR46105">
    <property type="entry name" value="AGAP004733-PA"/>
    <property type="match status" value="1"/>
</dbReference>
<dbReference type="Pfam" id="PF04500">
    <property type="entry name" value="FLYWCH"/>
    <property type="match status" value="2"/>
</dbReference>
<evidence type="ECO:0000259" key="5">
    <source>
        <dbReference type="PROSITE" id="PS50097"/>
    </source>
</evidence>
<dbReference type="InterPro" id="IPR011333">
    <property type="entry name" value="SKP1/BTB/POZ_sf"/>
</dbReference>
<dbReference type="SUPFAM" id="SSF54695">
    <property type="entry name" value="POZ domain"/>
    <property type="match status" value="2"/>
</dbReference>
<dbReference type="InterPro" id="IPR050457">
    <property type="entry name" value="ZnFinger_BTB_dom_contain"/>
</dbReference>
<feature type="domain" description="BTB" evidence="5">
    <location>
        <begin position="528"/>
        <end position="593"/>
    </location>
</feature>
<dbReference type="InterPro" id="IPR007588">
    <property type="entry name" value="Znf_FLYWCH"/>
</dbReference>
<feature type="compositionally biased region" description="Basic residues" evidence="4">
    <location>
        <begin position="143"/>
        <end position="153"/>
    </location>
</feature>
<organism evidence="6">
    <name type="scientific">Notodromas monacha</name>
    <dbReference type="NCBI Taxonomy" id="399045"/>
    <lineage>
        <taxon>Eukaryota</taxon>
        <taxon>Metazoa</taxon>
        <taxon>Ecdysozoa</taxon>
        <taxon>Arthropoda</taxon>
        <taxon>Crustacea</taxon>
        <taxon>Oligostraca</taxon>
        <taxon>Ostracoda</taxon>
        <taxon>Podocopa</taxon>
        <taxon>Podocopida</taxon>
        <taxon>Cypridocopina</taxon>
        <taxon>Cypridoidea</taxon>
        <taxon>Cyprididae</taxon>
        <taxon>Notodromas</taxon>
    </lineage>
</organism>
<dbReference type="EMBL" id="CAJPEX010000032">
    <property type="protein sequence ID" value="CAG0912594.1"/>
    <property type="molecule type" value="Genomic_DNA"/>
</dbReference>
<name>A0A7R9BCA9_9CRUS</name>
<protein>
    <recommendedName>
        <fullName evidence="5">BTB domain-containing protein</fullName>
    </recommendedName>
</protein>
<dbReference type="GO" id="GO:0000981">
    <property type="term" value="F:DNA-binding transcription factor activity, RNA polymerase II-specific"/>
    <property type="evidence" value="ECO:0007669"/>
    <property type="project" value="TreeGrafter"/>
</dbReference>
<dbReference type="EMBL" id="OA882069">
    <property type="protein sequence ID" value="CAD7272442.1"/>
    <property type="molecule type" value="Genomic_DNA"/>
</dbReference>
<dbReference type="Gene3D" id="3.30.710.10">
    <property type="entry name" value="Potassium Channel Kv1.1, Chain A"/>
    <property type="match status" value="2"/>
</dbReference>
<evidence type="ECO:0000256" key="2">
    <source>
        <dbReference type="ARBA" id="ARBA00022771"/>
    </source>
</evidence>
<dbReference type="InterPro" id="IPR000210">
    <property type="entry name" value="BTB/POZ_dom"/>
</dbReference>